<evidence type="ECO:0000256" key="4">
    <source>
        <dbReference type="ARBA" id="ARBA00011881"/>
    </source>
</evidence>
<evidence type="ECO:0000256" key="2">
    <source>
        <dbReference type="ARBA" id="ARBA00002368"/>
    </source>
</evidence>
<dbReference type="SUPFAM" id="SSF51338">
    <property type="entry name" value="Composite domain of metallo-dependent hydrolases"/>
    <property type="match status" value="1"/>
</dbReference>
<dbReference type="InterPro" id="IPR011059">
    <property type="entry name" value="Metal-dep_hydrolase_composite"/>
</dbReference>
<dbReference type="GO" id="GO:0050897">
    <property type="term" value="F:cobalt ion binding"/>
    <property type="evidence" value="ECO:0007669"/>
    <property type="project" value="InterPro"/>
</dbReference>
<dbReference type="Gene3D" id="3.20.20.140">
    <property type="entry name" value="Metal-dependent hydrolases"/>
    <property type="match status" value="1"/>
</dbReference>
<dbReference type="SUPFAM" id="SSF51556">
    <property type="entry name" value="Metallo-dependent hydrolases"/>
    <property type="match status" value="1"/>
</dbReference>
<name>A0A2P6MLK8_ALKUR</name>
<comment type="caution">
    <text evidence="9">The sequence shown here is derived from an EMBL/GenBank/DDBJ whole genome shotgun (WGS) entry which is preliminary data.</text>
</comment>
<evidence type="ECO:0000256" key="5">
    <source>
        <dbReference type="ARBA" id="ARBA00022723"/>
    </source>
</evidence>
<comment type="subunit">
    <text evidence="4">Homotetramer.</text>
</comment>
<dbReference type="InterPro" id="IPR006680">
    <property type="entry name" value="Amidohydro-rel"/>
</dbReference>
<dbReference type="InterPro" id="IPR032466">
    <property type="entry name" value="Metal_Hydrolase"/>
</dbReference>
<dbReference type="GO" id="GO:0000256">
    <property type="term" value="P:allantoin catabolic process"/>
    <property type="evidence" value="ECO:0007669"/>
    <property type="project" value="InterPro"/>
</dbReference>
<dbReference type="NCBIfam" id="TIGR03178">
    <property type="entry name" value="allantoinase"/>
    <property type="match status" value="1"/>
</dbReference>
<accession>A0A2P6MLK8</accession>
<keyword evidence="7" id="KW-0862">Zinc</keyword>
<keyword evidence="5" id="KW-0479">Metal-binding</keyword>
<evidence type="ECO:0000313" key="10">
    <source>
        <dbReference type="Proteomes" id="UP000243650"/>
    </source>
</evidence>
<dbReference type="GO" id="GO:0005737">
    <property type="term" value="C:cytoplasm"/>
    <property type="evidence" value="ECO:0007669"/>
    <property type="project" value="TreeGrafter"/>
</dbReference>
<comment type="cofactor">
    <cofactor evidence="1">
        <name>Zn(2+)</name>
        <dbReference type="ChEBI" id="CHEBI:29105"/>
    </cofactor>
</comment>
<sequence length="460" mass="49850">MDCLFCTTAGSSRGRTANERSVRTSYTGKKRRRGCLMTADIQLTNVLVYRNGSFQPGTVTVENGLITSVTEANGASPKKLLVPGGIDIHVHFNEPGRTDWEGIANGSKALAAGGMTAFADMPLNSSPPTATAERVLEKKRLFKEKSRIHGSCWGALLPGHVDDLEAMKAAGIIGVKAFMSPSGLDEFASAGEELLLEGMTRMAELDLILAVHAESPAVLQRYQNECGSYREFAASRPPEAEREAVSSLLSYAAKTGCAVHICHVTCAEALEEIRRAKRHGVHVTAETCPHYLFFTGTEAETKGTLAKCAPPIRGKRHQDALWEALLDGTLDLVSSDHSPAPPAMKDVPFRDAWGGIAGGQHTWHVLLTEGKRRGIAVETMVPWVTRAPAERFRLENPVEIAPGNPADMALLDPDVEWTMTREDARHRHPESIYTGARFTGRVEKTWVHGEEIAGAGVPSV</sequence>
<dbReference type="InterPro" id="IPR050138">
    <property type="entry name" value="DHOase/Allantoinase_Hydrolase"/>
</dbReference>
<feature type="domain" description="Amidohydrolase-related" evidence="8">
    <location>
        <begin position="81"/>
        <end position="450"/>
    </location>
</feature>
<gene>
    <name evidence="9" type="primary">allB</name>
    <name evidence="9" type="ORF">C6I21_01010</name>
</gene>
<dbReference type="Proteomes" id="UP000243650">
    <property type="component" value="Unassembled WGS sequence"/>
</dbReference>
<dbReference type="GO" id="GO:0008270">
    <property type="term" value="F:zinc ion binding"/>
    <property type="evidence" value="ECO:0007669"/>
    <property type="project" value="InterPro"/>
</dbReference>
<evidence type="ECO:0000313" key="9">
    <source>
        <dbReference type="EMBL" id="PRO67169.1"/>
    </source>
</evidence>
<dbReference type="GO" id="GO:0004038">
    <property type="term" value="F:allantoinase activity"/>
    <property type="evidence" value="ECO:0007669"/>
    <property type="project" value="InterPro"/>
</dbReference>
<dbReference type="GO" id="GO:0006145">
    <property type="term" value="P:purine nucleobase catabolic process"/>
    <property type="evidence" value="ECO:0007669"/>
    <property type="project" value="TreeGrafter"/>
</dbReference>
<dbReference type="PANTHER" id="PTHR43668">
    <property type="entry name" value="ALLANTOINASE"/>
    <property type="match status" value="1"/>
</dbReference>
<organism evidence="9 10">
    <name type="scientific">Alkalicoccus urumqiensis</name>
    <name type="common">Bacillus urumqiensis</name>
    <dbReference type="NCBI Taxonomy" id="1548213"/>
    <lineage>
        <taxon>Bacteria</taxon>
        <taxon>Bacillati</taxon>
        <taxon>Bacillota</taxon>
        <taxon>Bacilli</taxon>
        <taxon>Bacillales</taxon>
        <taxon>Bacillaceae</taxon>
        <taxon>Alkalicoccus</taxon>
    </lineage>
</organism>
<reference evidence="9 10" key="1">
    <citation type="submission" date="2018-03" db="EMBL/GenBank/DDBJ databases">
        <title>Bacillus urumqiensis sp. nov., a moderately haloalkaliphilic bacterium isolated from a salt lake.</title>
        <authorList>
            <person name="Zhao B."/>
            <person name="Liao Z."/>
        </authorList>
    </citation>
    <scope>NUCLEOTIDE SEQUENCE [LARGE SCALE GENOMIC DNA]</scope>
    <source>
        <strain evidence="9 10">BZ-SZ-XJ18</strain>
    </source>
</reference>
<protein>
    <submittedName>
        <fullName evidence="9">Allantoinase AllB</fullName>
    </submittedName>
</protein>
<evidence type="ECO:0000259" key="8">
    <source>
        <dbReference type="Pfam" id="PF01979"/>
    </source>
</evidence>
<keyword evidence="10" id="KW-1185">Reference proteome</keyword>
<comment type="similarity">
    <text evidence="3">Belongs to the metallo-dependent hydrolases superfamily. DHOase family. Class I DHOase subfamily.</text>
</comment>
<dbReference type="AlphaFoldDB" id="A0A2P6MLK8"/>
<dbReference type="OrthoDB" id="9765462at2"/>
<keyword evidence="6" id="KW-0378">Hydrolase</keyword>
<dbReference type="InterPro" id="IPR002195">
    <property type="entry name" value="Dihydroorotase_CS"/>
</dbReference>
<evidence type="ECO:0000256" key="1">
    <source>
        <dbReference type="ARBA" id="ARBA00001947"/>
    </source>
</evidence>
<dbReference type="EMBL" id="PVNS01000001">
    <property type="protein sequence ID" value="PRO67169.1"/>
    <property type="molecule type" value="Genomic_DNA"/>
</dbReference>
<evidence type="ECO:0000256" key="7">
    <source>
        <dbReference type="ARBA" id="ARBA00022833"/>
    </source>
</evidence>
<dbReference type="Pfam" id="PF01979">
    <property type="entry name" value="Amidohydro_1"/>
    <property type="match status" value="1"/>
</dbReference>
<proteinExistence type="inferred from homology"/>
<comment type="function">
    <text evidence="2">Catalyzes the reversible cyclization of carbamoyl aspartate to dihydroorotate.</text>
</comment>
<evidence type="ECO:0000256" key="6">
    <source>
        <dbReference type="ARBA" id="ARBA00022801"/>
    </source>
</evidence>
<dbReference type="InterPro" id="IPR017593">
    <property type="entry name" value="Allantoinase"/>
</dbReference>
<dbReference type="PANTHER" id="PTHR43668:SF4">
    <property type="entry name" value="ALLANTOINASE"/>
    <property type="match status" value="1"/>
</dbReference>
<evidence type="ECO:0000256" key="3">
    <source>
        <dbReference type="ARBA" id="ARBA00010286"/>
    </source>
</evidence>
<dbReference type="PROSITE" id="PS00482">
    <property type="entry name" value="DIHYDROOROTASE_1"/>
    <property type="match status" value="1"/>
</dbReference>